<dbReference type="InterPro" id="IPR043129">
    <property type="entry name" value="ATPase_NBD"/>
</dbReference>
<dbReference type="NCBIfam" id="NF008673">
    <property type="entry name" value="PRK11678.1"/>
    <property type="match status" value="1"/>
</dbReference>
<proteinExistence type="predicted"/>
<dbReference type="Gene3D" id="3.30.420.40">
    <property type="match status" value="2"/>
</dbReference>
<reference evidence="3" key="3">
    <citation type="submission" date="2019-09" db="EMBL/GenBank/DDBJ databases">
        <title>Co-occurence of chitin degradation, pigmentation and bioactivity in marine Pseudoalteromonas.</title>
        <authorList>
            <person name="Sonnenschein E.C."/>
            <person name="Bech P.K."/>
        </authorList>
    </citation>
    <scope>NUCLEOTIDE SEQUENCE</scope>
    <source>
        <strain evidence="3">S3790</strain>
        <strain evidence="4">S3895</strain>
    </source>
</reference>
<sequence>MIVGFDYGSSNCAMGVMGEQGVKLISLEAERTYLPSTLYAQHNALVVDYVAKQLQNRNATEATLYCESRANTLNSLPAIRRDLGLSQSESGLAIGSAAISEYIDFPEEGYFVKSPKSFFGAVGLKAQQIAFFEDIATAMIMQIKQRAEHQLRQALTHTVIGRPVNFQAIGGEQSNQQATDILTVAAKRAGFLEVDFLFEPLAAGIDYETSLSEDKKVLVVDIGGGTSDCSFVQMGPSYRGKSVREQDFLSHSGKRIGGNDLDIALSFHKLMPLCGLGSQLKSGLPMPNQPFWQACKINDLQLQTDFYSSSNSRALESMLRDVGEPQKLARLITVQQQKLGHQIVRQGELGKITLSQEAQFAANLSFIEQGLNQTVSVNELAESIDDSLIQICALAKQAISDANTQPDVIYLTGGSAQSPLLKAKLQQALGDIPMLNGDNFGSVTAGLTKWAEQIFR</sequence>
<evidence type="ECO:0000256" key="2">
    <source>
        <dbReference type="ARBA" id="ARBA00022840"/>
    </source>
</evidence>
<evidence type="ECO:0000313" key="3">
    <source>
        <dbReference type="EMBL" id="TMO69249.1"/>
    </source>
</evidence>
<reference evidence="5 6" key="1">
    <citation type="submission" date="2018-01" db="EMBL/GenBank/DDBJ databases">
        <authorList>
            <person name="Paulsen S."/>
            <person name="Gram L.K."/>
        </authorList>
    </citation>
    <scope>NUCLEOTIDE SEQUENCE [LARGE SCALE GENOMIC DNA]</scope>
    <source>
        <strain evidence="3 6">S3790</strain>
        <strain evidence="4 5">S3895</strain>
    </source>
</reference>
<dbReference type="Proteomes" id="UP000307164">
    <property type="component" value="Unassembled WGS sequence"/>
</dbReference>
<organism evidence="3 6">
    <name type="scientific">Pseudoalteromonas aurantia</name>
    <dbReference type="NCBI Taxonomy" id="43654"/>
    <lineage>
        <taxon>Bacteria</taxon>
        <taxon>Pseudomonadati</taxon>
        <taxon>Pseudomonadota</taxon>
        <taxon>Gammaproteobacteria</taxon>
        <taxon>Alteromonadales</taxon>
        <taxon>Pseudoalteromonadaceae</taxon>
        <taxon>Pseudoalteromonas</taxon>
    </lineage>
</organism>
<dbReference type="Proteomes" id="UP000307217">
    <property type="component" value="Unassembled WGS sequence"/>
</dbReference>
<evidence type="ECO:0000313" key="6">
    <source>
        <dbReference type="Proteomes" id="UP000307217"/>
    </source>
</evidence>
<dbReference type="EMBL" id="PNBW01000025">
    <property type="protein sequence ID" value="TMO76703.1"/>
    <property type="molecule type" value="Genomic_DNA"/>
</dbReference>
<gene>
    <name evidence="3" type="ORF">CWC19_05900</name>
    <name evidence="4" type="ORF">CWC20_05340</name>
</gene>
<dbReference type="PANTHER" id="PTHR19375">
    <property type="entry name" value="HEAT SHOCK PROTEIN 70KDA"/>
    <property type="match status" value="1"/>
</dbReference>
<comment type="caution">
    <text evidence="3">The sequence shown here is derived from an EMBL/GenBank/DDBJ whole genome shotgun (WGS) entry which is preliminary data.</text>
</comment>
<accession>A0A5S3VB77</accession>
<dbReference type="InterPro" id="IPR013126">
    <property type="entry name" value="Hsp_70_fam"/>
</dbReference>
<keyword evidence="1" id="KW-0547">Nucleotide-binding</keyword>
<dbReference type="GO" id="GO:0140662">
    <property type="term" value="F:ATP-dependent protein folding chaperone"/>
    <property type="evidence" value="ECO:0007669"/>
    <property type="project" value="InterPro"/>
</dbReference>
<reference evidence="5 6" key="2">
    <citation type="submission" date="2019-06" db="EMBL/GenBank/DDBJ databases">
        <title>Co-occurence of chitin degradation, pigmentation and bioactivity in marine Pseudoalteromonas.</title>
        <authorList>
            <person name="Sonnenschein E.C."/>
            <person name="Bech P.K."/>
        </authorList>
    </citation>
    <scope>NUCLEOTIDE SEQUENCE [LARGE SCALE GENOMIC DNA]</scope>
    <source>
        <strain evidence="6">S3790</strain>
        <strain evidence="5">S3895</strain>
    </source>
</reference>
<dbReference type="AlphaFoldDB" id="A0A5S3VB77"/>
<name>A0A5S3VB77_9GAMM</name>
<dbReference type="RefSeq" id="WP_138590866.1">
    <property type="nucleotide sequence ID" value="NZ_PNBW01000025.1"/>
</dbReference>
<protein>
    <submittedName>
        <fullName evidence="3">Molecular chaperone</fullName>
    </submittedName>
</protein>
<dbReference type="GO" id="GO:0005524">
    <property type="term" value="F:ATP binding"/>
    <property type="evidence" value="ECO:0007669"/>
    <property type="project" value="UniProtKB-KW"/>
</dbReference>
<keyword evidence="5" id="KW-1185">Reference proteome</keyword>
<evidence type="ECO:0000256" key="1">
    <source>
        <dbReference type="ARBA" id="ARBA00022741"/>
    </source>
</evidence>
<dbReference type="EMBL" id="PNBX01000022">
    <property type="protein sequence ID" value="TMO69249.1"/>
    <property type="molecule type" value="Genomic_DNA"/>
</dbReference>
<dbReference type="Pfam" id="PF00012">
    <property type="entry name" value="HSP70"/>
    <property type="match status" value="1"/>
</dbReference>
<dbReference type="OrthoDB" id="9807934at2"/>
<evidence type="ECO:0000313" key="4">
    <source>
        <dbReference type="EMBL" id="TMO76703.1"/>
    </source>
</evidence>
<dbReference type="SUPFAM" id="SSF53067">
    <property type="entry name" value="Actin-like ATPase domain"/>
    <property type="match status" value="2"/>
</dbReference>
<keyword evidence="2" id="KW-0067">ATP-binding</keyword>
<evidence type="ECO:0000313" key="5">
    <source>
        <dbReference type="Proteomes" id="UP000307164"/>
    </source>
</evidence>